<evidence type="ECO:0000313" key="2">
    <source>
        <dbReference type="Proteomes" id="UP000009168"/>
    </source>
</evidence>
<dbReference type="HOGENOM" id="CLU_1974993_0_0_1"/>
<dbReference type="GeneID" id="7834513"/>
<protein>
    <submittedName>
        <fullName evidence="1">Uncharacterized protein</fullName>
    </submittedName>
</protein>
<evidence type="ECO:0000313" key="1">
    <source>
        <dbReference type="EMBL" id="EDK31605.1"/>
    </source>
</evidence>
<dbReference type="AlphaFoldDB" id="A4VDJ8"/>
<dbReference type="Proteomes" id="UP000009168">
    <property type="component" value="Unassembled WGS sequence"/>
</dbReference>
<accession>A4VDJ8</accession>
<organism evidence="1 2">
    <name type="scientific">Tetrahymena thermophila (strain SB210)</name>
    <dbReference type="NCBI Taxonomy" id="312017"/>
    <lineage>
        <taxon>Eukaryota</taxon>
        <taxon>Sar</taxon>
        <taxon>Alveolata</taxon>
        <taxon>Ciliophora</taxon>
        <taxon>Intramacronucleata</taxon>
        <taxon>Oligohymenophorea</taxon>
        <taxon>Hymenostomatida</taxon>
        <taxon>Tetrahymenina</taxon>
        <taxon>Tetrahymenidae</taxon>
        <taxon>Tetrahymena</taxon>
    </lineage>
</organism>
<dbReference type="KEGG" id="tet:TTHERM_00289039"/>
<dbReference type="RefSeq" id="XP_001470865.1">
    <property type="nucleotide sequence ID" value="XM_001470815.1"/>
</dbReference>
<gene>
    <name evidence="1" type="ORF">TTHERM_00289039</name>
</gene>
<name>A4VDJ8_TETTS</name>
<dbReference type="EMBL" id="GG662651">
    <property type="protein sequence ID" value="EDK31605.1"/>
    <property type="molecule type" value="Genomic_DNA"/>
</dbReference>
<sequence>MNVIKEIQESQIIDILILSSALCYTLNHSNQNKFISPSLLKQIYKNLHCFMMKSNRQDLIKLFFTLVYLNEVKIFIEFYFNYLLNPILFTFCQVLKYLRSKRVLEVSKKEILKEKRERQFIIFFVYF</sequence>
<keyword evidence="2" id="KW-1185">Reference proteome</keyword>
<dbReference type="InParanoid" id="A4VDJ8"/>
<proteinExistence type="predicted"/>
<reference evidence="2" key="1">
    <citation type="journal article" date="2006" name="PLoS Biol.">
        <title>Macronuclear genome sequence of the ciliate Tetrahymena thermophila, a model eukaryote.</title>
        <authorList>
            <person name="Eisen J.A."/>
            <person name="Coyne R.S."/>
            <person name="Wu M."/>
            <person name="Wu D."/>
            <person name="Thiagarajan M."/>
            <person name="Wortman J.R."/>
            <person name="Badger J.H."/>
            <person name="Ren Q."/>
            <person name="Amedeo P."/>
            <person name="Jones K.M."/>
            <person name="Tallon L.J."/>
            <person name="Delcher A.L."/>
            <person name="Salzberg S.L."/>
            <person name="Silva J.C."/>
            <person name="Haas B.J."/>
            <person name="Majoros W.H."/>
            <person name="Farzad M."/>
            <person name="Carlton J.M."/>
            <person name="Smith R.K. Jr."/>
            <person name="Garg J."/>
            <person name="Pearlman R.E."/>
            <person name="Karrer K.M."/>
            <person name="Sun L."/>
            <person name="Manning G."/>
            <person name="Elde N.C."/>
            <person name="Turkewitz A.P."/>
            <person name="Asai D.J."/>
            <person name="Wilkes D.E."/>
            <person name="Wang Y."/>
            <person name="Cai H."/>
            <person name="Collins K."/>
            <person name="Stewart B.A."/>
            <person name="Lee S.R."/>
            <person name="Wilamowska K."/>
            <person name="Weinberg Z."/>
            <person name="Ruzzo W.L."/>
            <person name="Wloga D."/>
            <person name="Gaertig J."/>
            <person name="Frankel J."/>
            <person name="Tsao C.-C."/>
            <person name="Gorovsky M.A."/>
            <person name="Keeling P.J."/>
            <person name="Waller R.F."/>
            <person name="Patron N.J."/>
            <person name="Cherry J.M."/>
            <person name="Stover N.A."/>
            <person name="Krieger C.J."/>
            <person name="del Toro C."/>
            <person name="Ryder H.F."/>
            <person name="Williamson S.C."/>
            <person name="Barbeau R.A."/>
            <person name="Hamilton E.P."/>
            <person name="Orias E."/>
        </authorList>
    </citation>
    <scope>NUCLEOTIDE SEQUENCE [LARGE SCALE GENOMIC DNA]</scope>
    <source>
        <strain evidence="2">SB210</strain>
    </source>
</reference>